<protein>
    <submittedName>
        <fullName evidence="3">Type I restriction-modification system, restriction subunit</fullName>
    </submittedName>
</protein>
<dbReference type="SMART" id="SM00487">
    <property type="entry name" value="DEXDc"/>
    <property type="match status" value="1"/>
</dbReference>
<dbReference type="Gene3D" id="3.90.1570.50">
    <property type="match status" value="1"/>
</dbReference>
<dbReference type="PROSITE" id="PS51192">
    <property type="entry name" value="HELICASE_ATP_BIND_1"/>
    <property type="match status" value="1"/>
</dbReference>
<dbReference type="GO" id="GO:0005524">
    <property type="term" value="F:ATP binding"/>
    <property type="evidence" value="ECO:0007669"/>
    <property type="project" value="UniProtKB-KW"/>
</dbReference>
<dbReference type="GO" id="GO:0003677">
    <property type="term" value="F:DNA binding"/>
    <property type="evidence" value="ECO:0007669"/>
    <property type="project" value="UniProtKB-KW"/>
</dbReference>
<dbReference type="GO" id="GO:0009035">
    <property type="term" value="F:type I site-specific deoxyribonuclease activity"/>
    <property type="evidence" value="ECO:0007669"/>
    <property type="project" value="UniProtKB-EC"/>
</dbReference>
<dbReference type="OrthoDB" id="9758243at2"/>
<sequence>MTDREKEQDFENDIVSKLTQNNWEEGKSSNYNKDLALYPEDLIGFLKDTRPKEIAKLQQFYKDETETSICQMVAKQMQKHGALKVLREGVKDRGAKLKLCQFKPEHQANPDLLDHYQKNRLRVVRQLYYSKHNNNSFDLVLFVNGIPVATVELKSDVTQSIDDAVNQYKENRLPKDPKSNKEEPLLVFNKRVLVHFAVSSTEVYMTTKLAGKDTFFLPFNQGNNGGAGNPPNSDSYPIAYLWEKIWQKDAWLDILGRFIHLKSEKKEDINGKKTIKETLIFPRFHQWEAVTNLLAAVKKEKAGHTYLIQHSAGSGKSNSIAWTAHQLSALHDENDKKIFDGVIVVTDRTVLDNQLQGTISSINHHKGVIAHINRKDSNSKSTQLSQALTEEKAIIIVTIQTFPFVLDEIRKQKSLREKNFAIIADEAHSSQTGKAAKKLIETLTTEYIDENSEISAEDMLTMSITSLKEAKNISYFAFTATPKEKTIQLFGRAPNPDAPINKDNLPAPFHVYTMQQAIEEGFILDVLRNYTSYEMAYQLAHKDPQHDTNEIETKRAKSQIYRWLKLHPHNISQKVQIAIEHFRCHVAHLLNGQAKAMVVTGSRKEAVRYKQAFDAYIEENNYDNVRALVAFSGTVKDEDQEFSERSMNPGLNRRSLRKAFDSNDYQVMLVANKFQTGFDQPKLCAMYVDKSLGGVACVQTLSRLNRTYPGKNEVFILDFVNNAEEVRAAFEPYYRTAELTDMSDPNLVYDMQDKLNASRLYTLEEVDAFAIAFYDPKNKTQEKLESIIQPAVDRFNNRYKQTRDELLNLERNLHYAKKDKDKIRIGNIQVEIKETREQIDELKIFKRDLGSFSRYYEFVSQIIAFGDTDLEKLNIFSRFLFRHLKTEKTSDPINLNDVVLTHYRLSKLQQHAIKLEAEQKLQPTNALGSAKGKDPKKDRMSQIIQQINDLFRDADLMENYSLSYFSALTDILVQDKQIIDQVKNNPKDKVMKGNLPGATKNAIMDSLTAHETMATMLLQNEELKKRFDNLIYEWLDHKLKDAT</sequence>
<gene>
    <name evidence="3" type="ORF">UABAM_05029</name>
</gene>
<dbReference type="EMBL" id="AP019860">
    <property type="protein sequence ID" value="BBM86643.1"/>
    <property type="molecule type" value="Genomic_DNA"/>
</dbReference>
<dbReference type="KEGG" id="uam:UABAM_05029"/>
<dbReference type="REBASE" id="355467">
    <property type="entry name" value="Pba547ORF5027P"/>
</dbReference>
<dbReference type="Gene3D" id="3.40.50.300">
    <property type="entry name" value="P-loop containing nucleotide triphosphate hydrolases"/>
    <property type="match status" value="2"/>
</dbReference>
<dbReference type="AlphaFoldDB" id="A0A5S9F5Z7"/>
<dbReference type="Pfam" id="PF04313">
    <property type="entry name" value="HSDR_N"/>
    <property type="match status" value="1"/>
</dbReference>
<evidence type="ECO:0000313" key="4">
    <source>
        <dbReference type="Proteomes" id="UP000326354"/>
    </source>
</evidence>
<keyword evidence="4" id="KW-1185">Reference proteome</keyword>
<dbReference type="Pfam" id="PF18766">
    <property type="entry name" value="SWI2_SNF2"/>
    <property type="match status" value="1"/>
</dbReference>
<dbReference type="PANTHER" id="PTHR42927:SF1">
    <property type="entry name" value="HELICASE SUPERFAMILY 1 AND 2 DOMAIN-CONTAINING PROTEIN"/>
    <property type="match status" value="1"/>
</dbReference>
<dbReference type="InterPro" id="IPR007409">
    <property type="entry name" value="Restrct_endonuc_type1_HsdR_N"/>
</dbReference>
<name>A0A5S9F5Z7_UABAM</name>
<evidence type="ECO:0000259" key="2">
    <source>
        <dbReference type="PROSITE" id="PS51192"/>
    </source>
</evidence>
<proteinExistence type="predicted"/>
<dbReference type="InterPro" id="IPR027417">
    <property type="entry name" value="P-loop_NTPase"/>
</dbReference>
<dbReference type="SUPFAM" id="SSF52540">
    <property type="entry name" value="P-loop containing nucleoside triphosphate hydrolases"/>
    <property type="match status" value="1"/>
</dbReference>
<dbReference type="InterPro" id="IPR055180">
    <property type="entry name" value="HsdR_RecA-like_helicase_dom_2"/>
</dbReference>
<keyword evidence="1" id="KW-0175">Coiled coil</keyword>
<dbReference type="CDD" id="cd22332">
    <property type="entry name" value="HsdR_N"/>
    <property type="match status" value="1"/>
</dbReference>
<evidence type="ECO:0000256" key="1">
    <source>
        <dbReference type="SAM" id="Coils"/>
    </source>
</evidence>
<dbReference type="GO" id="GO:0009307">
    <property type="term" value="P:DNA restriction-modification system"/>
    <property type="evidence" value="ECO:0007669"/>
    <property type="project" value="UniProtKB-KW"/>
</dbReference>
<dbReference type="InterPro" id="IPR040980">
    <property type="entry name" value="SWI2_SNF2"/>
</dbReference>
<evidence type="ECO:0000313" key="3">
    <source>
        <dbReference type="EMBL" id="BBM86643.1"/>
    </source>
</evidence>
<feature type="coiled-coil region" evidence="1">
    <location>
        <begin position="792"/>
        <end position="819"/>
    </location>
</feature>
<reference evidence="3 4" key="1">
    <citation type="submission" date="2019-08" db="EMBL/GenBank/DDBJ databases">
        <title>Complete genome sequence of Candidatus Uab amorphum.</title>
        <authorList>
            <person name="Shiratori T."/>
            <person name="Suzuki S."/>
            <person name="Kakizawa Y."/>
            <person name="Ishida K."/>
        </authorList>
    </citation>
    <scope>NUCLEOTIDE SEQUENCE [LARGE SCALE GENOMIC DNA]</scope>
    <source>
        <strain evidence="3 4">SRT547</strain>
    </source>
</reference>
<dbReference type="Proteomes" id="UP000326354">
    <property type="component" value="Chromosome"/>
</dbReference>
<dbReference type="Pfam" id="PF22679">
    <property type="entry name" value="T1R_D3-like"/>
    <property type="match status" value="1"/>
</dbReference>
<dbReference type="RefSeq" id="WP_151970689.1">
    <property type="nucleotide sequence ID" value="NZ_AP019860.1"/>
</dbReference>
<dbReference type="InterPro" id="IPR014001">
    <property type="entry name" value="Helicase_ATP-bd"/>
</dbReference>
<dbReference type="PANTHER" id="PTHR42927">
    <property type="entry name" value="HELICASE SUPERFAMILY 1 AND 2 DOMAIN-CONTAINING PROTEIN"/>
    <property type="match status" value="1"/>
</dbReference>
<feature type="domain" description="Helicase ATP-binding" evidence="2">
    <location>
        <begin position="297"/>
        <end position="500"/>
    </location>
</feature>
<organism evidence="3 4">
    <name type="scientific">Uabimicrobium amorphum</name>
    <dbReference type="NCBI Taxonomy" id="2596890"/>
    <lineage>
        <taxon>Bacteria</taxon>
        <taxon>Pseudomonadati</taxon>
        <taxon>Planctomycetota</taxon>
        <taxon>Candidatus Uabimicrobiia</taxon>
        <taxon>Candidatus Uabimicrobiales</taxon>
        <taxon>Candidatus Uabimicrobiaceae</taxon>
        <taxon>Candidatus Uabimicrobium</taxon>
    </lineage>
</organism>
<accession>A0A5S9F5Z7</accession>